<feature type="region of interest" description="Disordered" evidence="1">
    <location>
        <begin position="182"/>
        <end position="202"/>
    </location>
</feature>
<feature type="region of interest" description="Disordered" evidence="1">
    <location>
        <begin position="392"/>
        <end position="426"/>
    </location>
</feature>
<protein>
    <recommendedName>
        <fullName evidence="4">GDP-fucose protein O-fucosyltransferase</fullName>
    </recommendedName>
</protein>
<feature type="region of interest" description="Disordered" evidence="1">
    <location>
        <begin position="1"/>
        <end position="42"/>
    </location>
</feature>
<dbReference type="AlphaFoldDB" id="A0A9P6QJ38"/>
<comment type="caution">
    <text evidence="2">The sequence shown here is derived from an EMBL/GenBank/DDBJ whole genome shotgun (WGS) entry which is preliminary data.</text>
</comment>
<evidence type="ECO:0000313" key="3">
    <source>
        <dbReference type="Proteomes" id="UP000807716"/>
    </source>
</evidence>
<accession>A0A9P6QJ38</accession>
<sequence>MRQRKQQPQPVRLRHYQRQNSQRSPSVSQEEQNLLSKKRQQHQQQQQKRYLVYVPYAGATNQLISIWHASMIAKHLNRTLLLPNLSPNVHVQEAATKKVDGDGDDDDETMSSEFVQRVKEIDRRIKRGLAVSQLERALIQRLPGTRWSRFFDIQAYSRRVGVEIEELDDYLVRSYQERLEDEEEKDLLGAEEEEEEEEEERSSQWFKRHEKRWLGFWRAKSTAEDETAVVVQSKKDAASSSTSSRPSLLSSSSPSTKHGARRVPIFADPLHCYSEGGYGMDRRMDVTGKQFLARYGISRQIRPTPFLNPKLDSGTIWARWRVDKVIERYRQPAFTQGEGERVLCLSHVYRLLPGGRNRAWVEFGQHLKYTQEVEDFVEEALVSLLKEWQTDEDEAVGEEKEQGKGVEEEEKKKERQARGSGLAASLPRSLPPFVGLHLRRGDFERHCLGITSPADPNGWNRCYPSTEHVISLLSNQERMFHQAGLDFALLPSASSSSYSSSSSSSSSAISTLPLPPPSSSSSPKAAHPWPVLVLSNERDPRELAKSRAQGWISVDHGRLGTVDRFGGYGPIMVDGALLARASLLVGVEYSTYFRTASLRAQTWRGGRTLFVT</sequence>
<dbReference type="OrthoDB" id="423313at2759"/>
<feature type="compositionally biased region" description="Basic and acidic residues" evidence="1">
    <location>
        <begin position="397"/>
        <end position="417"/>
    </location>
</feature>
<proteinExistence type="predicted"/>
<feature type="region of interest" description="Disordered" evidence="1">
    <location>
        <begin position="500"/>
        <end position="526"/>
    </location>
</feature>
<dbReference type="Proteomes" id="UP000807716">
    <property type="component" value="Unassembled WGS sequence"/>
</dbReference>
<name>A0A9P6QJ38_9FUNG</name>
<evidence type="ECO:0000256" key="1">
    <source>
        <dbReference type="SAM" id="MobiDB-lite"/>
    </source>
</evidence>
<feature type="compositionally biased region" description="Low complexity" evidence="1">
    <location>
        <begin position="500"/>
        <end position="512"/>
    </location>
</feature>
<feature type="compositionally biased region" description="Acidic residues" evidence="1">
    <location>
        <begin position="182"/>
        <end position="200"/>
    </location>
</feature>
<evidence type="ECO:0008006" key="4">
    <source>
        <dbReference type="Google" id="ProtNLM"/>
    </source>
</evidence>
<feature type="region of interest" description="Disordered" evidence="1">
    <location>
        <begin position="228"/>
        <end position="260"/>
    </location>
</feature>
<evidence type="ECO:0000313" key="2">
    <source>
        <dbReference type="EMBL" id="KAG0269259.1"/>
    </source>
</evidence>
<dbReference type="EMBL" id="JAAAJB010000030">
    <property type="protein sequence ID" value="KAG0269259.1"/>
    <property type="molecule type" value="Genomic_DNA"/>
</dbReference>
<feature type="compositionally biased region" description="Polar residues" evidence="1">
    <location>
        <begin position="18"/>
        <end position="35"/>
    </location>
</feature>
<keyword evidence="3" id="KW-1185">Reference proteome</keyword>
<reference evidence="2" key="1">
    <citation type="journal article" date="2020" name="Fungal Divers.">
        <title>Resolving the Mortierellaceae phylogeny through synthesis of multi-gene phylogenetics and phylogenomics.</title>
        <authorList>
            <person name="Vandepol N."/>
            <person name="Liber J."/>
            <person name="Desiro A."/>
            <person name="Na H."/>
            <person name="Kennedy M."/>
            <person name="Barry K."/>
            <person name="Grigoriev I.V."/>
            <person name="Miller A.N."/>
            <person name="O'Donnell K."/>
            <person name="Stajich J.E."/>
            <person name="Bonito G."/>
        </authorList>
    </citation>
    <scope>NUCLEOTIDE SEQUENCE</scope>
    <source>
        <strain evidence="2">BC1065</strain>
    </source>
</reference>
<gene>
    <name evidence="2" type="ORF">DFQ27_004321</name>
</gene>
<feature type="compositionally biased region" description="Low complexity" evidence="1">
    <location>
        <begin position="239"/>
        <end position="256"/>
    </location>
</feature>
<organism evidence="2 3">
    <name type="scientific">Actinomortierella ambigua</name>
    <dbReference type="NCBI Taxonomy" id="1343610"/>
    <lineage>
        <taxon>Eukaryota</taxon>
        <taxon>Fungi</taxon>
        <taxon>Fungi incertae sedis</taxon>
        <taxon>Mucoromycota</taxon>
        <taxon>Mortierellomycotina</taxon>
        <taxon>Mortierellomycetes</taxon>
        <taxon>Mortierellales</taxon>
        <taxon>Mortierellaceae</taxon>
        <taxon>Actinomortierella</taxon>
    </lineage>
</organism>